<keyword evidence="4 6" id="KW-1133">Transmembrane helix</keyword>
<sequence length="394" mass="41491">MNKKITVVSAFLLMLCLGGVYAWSLIASELVNSFGYTTTETQIIFGLLIAVFPLTMIGAGKLAPVIGPSRISLASAFLFTSGYLLAGLSRGSFPAVLIGISLFSGMATGLGYWVALTIPVQLYPERKGLITGLTSAGFGLGALVLSKLAGFVLQSGRDVFQLFVIIAVLYGLIILFASRFIKIDNSLNRVSTPASSIRVVKNPVFLKLFLGIFFGTFAGLLIVGSLKLIGMESGMDNNIIILSVSLLSVANFTGRIFWGAVSDRIGAGLSIVAALFIQAAGISLLSISSLSGTKFLLVTLIIGLGFGGNFVLFARETAQKFGVAQLGSVYPYVFLGYAAAGIGGPVIGGLLNDLNGTFSFSIYIAALMSLAGALLYFPSLSLFRQRKSIFPEES</sequence>
<feature type="transmembrane region" description="Helical" evidence="6">
    <location>
        <begin position="128"/>
        <end position="153"/>
    </location>
</feature>
<evidence type="ECO:0000256" key="1">
    <source>
        <dbReference type="ARBA" id="ARBA00004141"/>
    </source>
</evidence>
<dbReference type="GO" id="GO:0016020">
    <property type="term" value="C:membrane"/>
    <property type="evidence" value="ECO:0007669"/>
    <property type="project" value="UniProtKB-SubCell"/>
</dbReference>
<feature type="transmembrane region" description="Helical" evidence="6">
    <location>
        <begin position="265"/>
        <end position="289"/>
    </location>
</feature>
<feature type="transmembrane region" description="Helical" evidence="6">
    <location>
        <begin position="204"/>
        <end position="226"/>
    </location>
</feature>
<feature type="transmembrane region" description="Helical" evidence="6">
    <location>
        <begin position="95"/>
        <end position="116"/>
    </location>
</feature>
<gene>
    <name evidence="8" type="ORF">HNR50_001609</name>
</gene>
<feature type="transmembrane region" description="Helical" evidence="6">
    <location>
        <begin position="326"/>
        <end position="351"/>
    </location>
</feature>
<dbReference type="EMBL" id="JACHGJ010000002">
    <property type="protein sequence ID" value="MBB6479951.1"/>
    <property type="molecule type" value="Genomic_DNA"/>
</dbReference>
<name>A0A841R9B2_9SPIO</name>
<accession>A0A841R9B2</accession>
<keyword evidence="9" id="KW-1185">Reference proteome</keyword>
<evidence type="ECO:0000259" key="7">
    <source>
        <dbReference type="PROSITE" id="PS50850"/>
    </source>
</evidence>
<feature type="transmembrane region" description="Helical" evidence="6">
    <location>
        <begin position="357"/>
        <end position="377"/>
    </location>
</feature>
<dbReference type="AlphaFoldDB" id="A0A841R9B2"/>
<keyword evidence="3 6" id="KW-0812">Transmembrane</keyword>
<evidence type="ECO:0000256" key="2">
    <source>
        <dbReference type="ARBA" id="ARBA00022448"/>
    </source>
</evidence>
<evidence type="ECO:0000256" key="5">
    <source>
        <dbReference type="ARBA" id="ARBA00023136"/>
    </source>
</evidence>
<evidence type="ECO:0000313" key="8">
    <source>
        <dbReference type="EMBL" id="MBB6479951.1"/>
    </source>
</evidence>
<feature type="transmembrane region" description="Helical" evidence="6">
    <location>
        <begin position="238"/>
        <end position="258"/>
    </location>
</feature>
<dbReference type="InterPro" id="IPR052983">
    <property type="entry name" value="MFS_Riboflavin_Transporter"/>
</dbReference>
<feature type="domain" description="Major facilitator superfamily (MFS) profile" evidence="7">
    <location>
        <begin position="2"/>
        <end position="384"/>
    </location>
</feature>
<comment type="caution">
    <text evidence="8">The sequence shown here is derived from an EMBL/GenBank/DDBJ whole genome shotgun (WGS) entry which is preliminary data.</text>
</comment>
<keyword evidence="2" id="KW-0813">Transport</keyword>
<dbReference type="GO" id="GO:0022857">
    <property type="term" value="F:transmembrane transporter activity"/>
    <property type="evidence" value="ECO:0007669"/>
    <property type="project" value="InterPro"/>
</dbReference>
<dbReference type="Pfam" id="PF07690">
    <property type="entry name" value="MFS_1"/>
    <property type="match status" value="1"/>
</dbReference>
<dbReference type="PROSITE" id="PS50850">
    <property type="entry name" value="MFS"/>
    <property type="match status" value="1"/>
</dbReference>
<evidence type="ECO:0000313" key="9">
    <source>
        <dbReference type="Proteomes" id="UP000587760"/>
    </source>
</evidence>
<feature type="transmembrane region" description="Helical" evidence="6">
    <location>
        <begin position="71"/>
        <end position="89"/>
    </location>
</feature>
<evidence type="ECO:0000256" key="4">
    <source>
        <dbReference type="ARBA" id="ARBA00022989"/>
    </source>
</evidence>
<evidence type="ECO:0000256" key="6">
    <source>
        <dbReference type="SAM" id="Phobius"/>
    </source>
</evidence>
<dbReference type="InterPro" id="IPR011701">
    <property type="entry name" value="MFS"/>
</dbReference>
<dbReference type="PANTHER" id="PTHR43385:SF1">
    <property type="entry name" value="RIBOFLAVIN TRANSPORTER RIBJ"/>
    <property type="match status" value="1"/>
</dbReference>
<protein>
    <submittedName>
        <fullName evidence="8">OFA family oxalate/formate antiporter-like MFS transporter</fullName>
    </submittedName>
</protein>
<reference evidence="8 9" key="1">
    <citation type="submission" date="2020-08" db="EMBL/GenBank/DDBJ databases">
        <title>Genomic Encyclopedia of Type Strains, Phase IV (KMG-IV): sequencing the most valuable type-strain genomes for metagenomic binning, comparative biology and taxonomic classification.</title>
        <authorList>
            <person name="Goeker M."/>
        </authorList>
    </citation>
    <scope>NUCLEOTIDE SEQUENCE [LARGE SCALE GENOMIC DNA]</scope>
    <source>
        <strain evidence="8 9">DSM 2461</strain>
    </source>
</reference>
<dbReference type="PANTHER" id="PTHR43385">
    <property type="entry name" value="RIBOFLAVIN TRANSPORTER RIBJ"/>
    <property type="match status" value="1"/>
</dbReference>
<keyword evidence="5 6" id="KW-0472">Membrane</keyword>
<feature type="transmembrane region" description="Helical" evidence="6">
    <location>
        <begin position="295"/>
        <end position="314"/>
    </location>
</feature>
<proteinExistence type="predicted"/>
<dbReference type="SUPFAM" id="SSF103473">
    <property type="entry name" value="MFS general substrate transporter"/>
    <property type="match status" value="1"/>
</dbReference>
<evidence type="ECO:0000256" key="3">
    <source>
        <dbReference type="ARBA" id="ARBA00022692"/>
    </source>
</evidence>
<organism evidence="8 9">
    <name type="scientific">Spirochaeta isovalerica</name>
    <dbReference type="NCBI Taxonomy" id="150"/>
    <lineage>
        <taxon>Bacteria</taxon>
        <taxon>Pseudomonadati</taxon>
        <taxon>Spirochaetota</taxon>
        <taxon>Spirochaetia</taxon>
        <taxon>Spirochaetales</taxon>
        <taxon>Spirochaetaceae</taxon>
        <taxon>Spirochaeta</taxon>
    </lineage>
</organism>
<dbReference type="InterPro" id="IPR020846">
    <property type="entry name" value="MFS_dom"/>
</dbReference>
<feature type="transmembrane region" description="Helical" evidence="6">
    <location>
        <begin position="159"/>
        <end position="181"/>
    </location>
</feature>
<dbReference type="Proteomes" id="UP000587760">
    <property type="component" value="Unassembled WGS sequence"/>
</dbReference>
<feature type="transmembrane region" description="Helical" evidence="6">
    <location>
        <begin position="41"/>
        <end position="59"/>
    </location>
</feature>
<dbReference type="Gene3D" id="1.20.1250.20">
    <property type="entry name" value="MFS general substrate transporter like domains"/>
    <property type="match status" value="2"/>
</dbReference>
<comment type="subcellular location">
    <subcellularLocation>
        <location evidence="1">Membrane</location>
        <topology evidence="1">Multi-pass membrane protein</topology>
    </subcellularLocation>
</comment>
<dbReference type="InterPro" id="IPR036259">
    <property type="entry name" value="MFS_trans_sf"/>
</dbReference>
<dbReference type="RefSeq" id="WP_184745644.1">
    <property type="nucleotide sequence ID" value="NZ_JACHGJ010000002.1"/>
</dbReference>